<evidence type="ECO:0000313" key="3">
    <source>
        <dbReference type="Proteomes" id="UP001066276"/>
    </source>
</evidence>
<sequence length="274" mass="27770">MSASPRCRGNALRPRQGAGRCPGNRMGFPARQNQKGGWHRKKDGGEETGDEGEESRGGETGDSGGGEENRGGETGDRGAGEESQGGETGGRGAGEESPGEGGRGAGEESPGEGAGAGEESPGEGAGEESPGEGAGAGKESPEEETGGAGEESPGEETGGAGEESPGEGDQTKDGRRRDHSRGTPKRQPRPRRVVAHQGHSSSLTELRDPGGPYRQRGQSAARHLPVWPSARLAAHFLDAADNGARSHSPSLLTLLADSGSGRDAGLTIARSSPL</sequence>
<accession>A0AAV7V9V5</accession>
<reference evidence="2" key="1">
    <citation type="journal article" date="2022" name="bioRxiv">
        <title>Sequencing and chromosome-scale assembly of the giantPleurodeles waltlgenome.</title>
        <authorList>
            <person name="Brown T."/>
            <person name="Elewa A."/>
            <person name="Iarovenko S."/>
            <person name="Subramanian E."/>
            <person name="Araus A.J."/>
            <person name="Petzold A."/>
            <person name="Susuki M."/>
            <person name="Suzuki K.-i.T."/>
            <person name="Hayashi T."/>
            <person name="Toyoda A."/>
            <person name="Oliveira C."/>
            <person name="Osipova E."/>
            <person name="Leigh N.D."/>
            <person name="Simon A."/>
            <person name="Yun M.H."/>
        </authorList>
    </citation>
    <scope>NUCLEOTIDE SEQUENCE</scope>
    <source>
        <strain evidence="2">20211129_DDA</strain>
        <tissue evidence="2">Liver</tissue>
    </source>
</reference>
<evidence type="ECO:0000256" key="1">
    <source>
        <dbReference type="SAM" id="MobiDB-lite"/>
    </source>
</evidence>
<protein>
    <submittedName>
        <fullName evidence="2">Uncharacterized protein</fullName>
    </submittedName>
</protein>
<feature type="region of interest" description="Disordered" evidence="1">
    <location>
        <begin position="255"/>
        <end position="274"/>
    </location>
</feature>
<feature type="compositionally biased region" description="Basic residues" evidence="1">
    <location>
        <begin position="177"/>
        <end position="194"/>
    </location>
</feature>
<proteinExistence type="predicted"/>
<gene>
    <name evidence="2" type="ORF">NDU88_001482</name>
</gene>
<dbReference type="AlphaFoldDB" id="A0AAV7V9V5"/>
<organism evidence="2 3">
    <name type="scientific">Pleurodeles waltl</name>
    <name type="common">Iberian ribbed newt</name>
    <dbReference type="NCBI Taxonomy" id="8319"/>
    <lineage>
        <taxon>Eukaryota</taxon>
        <taxon>Metazoa</taxon>
        <taxon>Chordata</taxon>
        <taxon>Craniata</taxon>
        <taxon>Vertebrata</taxon>
        <taxon>Euteleostomi</taxon>
        <taxon>Amphibia</taxon>
        <taxon>Batrachia</taxon>
        <taxon>Caudata</taxon>
        <taxon>Salamandroidea</taxon>
        <taxon>Salamandridae</taxon>
        <taxon>Pleurodelinae</taxon>
        <taxon>Pleurodeles</taxon>
    </lineage>
</organism>
<comment type="caution">
    <text evidence="2">The sequence shown here is derived from an EMBL/GenBank/DDBJ whole genome shotgun (WGS) entry which is preliminary data.</text>
</comment>
<evidence type="ECO:0000313" key="2">
    <source>
        <dbReference type="EMBL" id="KAJ1197626.1"/>
    </source>
</evidence>
<dbReference type="EMBL" id="JANPWB010000003">
    <property type="protein sequence ID" value="KAJ1197626.1"/>
    <property type="molecule type" value="Genomic_DNA"/>
</dbReference>
<keyword evidence="3" id="KW-1185">Reference proteome</keyword>
<name>A0AAV7V9V5_PLEWA</name>
<feature type="compositionally biased region" description="Basic and acidic residues" evidence="1">
    <location>
        <begin position="67"/>
        <end position="80"/>
    </location>
</feature>
<dbReference type="Proteomes" id="UP001066276">
    <property type="component" value="Chromosome 2_1"/>
</dbReference>
<feature type="region of interest" description="Disordered" evidence="1">
    <location>
        <begin position="1"/>
        <end position="221"/>
    </location>
</feature>